<feature type="compositionally biased region" description="Polar residues" evidence="1">
    <location>
        <begin position="131"/>
        <end position="143"/>
    </location>
</feature>
<keyword evidence="2" id="KW-0472">Membrane</keyword>
<evidence type="ECO:0000313" key="4">
    <source>
        <dbReference type="Proteomes" id="UP000516013"/>
    </source>
</evidence>
<proteinExistence type="predicted"/>
<organism evidence="3 4">
    <name type="scientific">Cylindrospermopsis curvispora GIHE-G1</name>
    <dbReference type="NCBI Taxonomy" id="2666332"/>
    <lineage>
        <taxon>Bacteria</taxon>
        <taxon>Bacillati</taxon>
        <taxon>Cyanobacteriota</taxon>
        <taxon>Cyanophyceae</taxon>
        <taxon>Nostocales</taxon>
        <taxon>Aphanizomenonaceae</taxon>
        <taxon>Cylindrospermopsis</taxon>
    </lineage>
</organism>
<feature type="transmembrane region" description="Helical" evidence="2">
    <location>
        <begin position="20"/>
        <end position="37"/>
    </location>
</feature>
<dbReference type="Proteomes" id="UP000516013">
    <property type="component" value="Plasmid p-r.curvispora1"/>
</dbReference>
<dbReference type="KEGG" id="ccur:IAR63_17555"/>
<reference evidence="3 4" key="1">
    <citation type="submission" date="2020-08" db="EMBL/GenBank/DDBJ databases">
        <title>Complete genome sequence of Raphidiopsis curvispora isolated from drinking water reservoir in South Korea.</title>
        <authorList>
            <person name="Jeong J."/>
        </authorList>
    </citation>
    <scope>NUCLEOTIDE SEQUENCE [LARGE SCALE GENOMIC DNA]</scope>
    <source>
        <strain evidence="3 4">GIHE-G1</strain>
        <plasmid evidence="3 4">p-r.curvispora1</plasmid>
    </source>
</reference>
<evidence type="ECO:0000313" key="3">
    <source>
        <dbReference type="EMBL" id="QNP31402.1"/>
    </source>
</evidence>
<protein>
    <submittedName>
        <fullName evidence="3">OB-fold nucleic acid binding domain-containing protein</fullName>
    </submittedName>
</protein>
<evidence type="ECO:0000256" key="2">
    <source>
        <dbReference type="SAM" id="Phobius"/>
    </source>
</evidence>
<dbReference type="AlphaFoldDB" id="A0A7H0F5T6"/>
<dbReference type="EMBL" id="CP060823">
    <property type="protein sequence ID" value="QNP31402.1"/>
    <property type="molecule type" value="Genomic_DNA"/>
</dbReference>
<keyword evidence="2" id="KW-0812">Transmembrane</keyword>
<evidence type="ECO:0000256" key="1">
    <source>
        <dbReference type="SAM" id="MobiDB-lite"/>
    </source>
</evidence>
<keyword evidence="2" id="KW-1133">Transmembrane helix</keyword>
<sequence>MTIELRINVSMLKNYITSPHLPLLLFVTLTGLIWGFGKTYKPVLSQAVVYSGESFSSDSVGTLVISRGLVKSSYRSSQGMHFLTLTGSAGEYRASFFPSLGKLPFSPKRGDTVEIVGLLSIYDNKSQVSPLSSQSITKTSGTDSEYSSNFNSSPNSYPTVKVKELSDYMEKTVWIKSLRPVSSEEFTSRKGYKMLRFKLESDSGDSISGVFFEGDWNQETLNILSSNGSIDILAKVTEFQNEISLNAKQVKRN</sequence>
<feature type="region of interest" description="Disordered" evidence="1">
    <location>
        <begin position="131"/>
        <end position="150"/>
    </location>
</feature>
<gene>
    <name evidence="3" type="ORF">IAR63_17555</name>
</gene>
<keyword evidence="3" id="KW-0614">Plasmid</keyword>
<name>A0A7H0F5T6_9CYAN</name>
<geneLocation type="plasmid" evidence="3 4">
    <name>p-r.curvispora1</name>
</geneLocation>
<accession>A0A7H0F5T6</accession>
<dbReference type="RefSeq" id="WP_187707572.1">
    <property type="nucleotide sequence ID" value="NZ_CP060823.1"/>
</dbReference>
<keyword evidence="4" id="KW-1185">Reference proteome</keyword>